<dbReference type="InterPro" id="IPR029058">
    <property type="entry name" value="AB_hydrolase_fold"/>
</dbReference>
<dbReference type="EMBL" id="JAAKZV010000316">
    <property type="protein sequence ID" value="NGN69606.1"/>
    <property type="molecule type" value="Genomic_DNA"/>
</dbReference>
<dbReference type="InterPro" id="IPR000073">
    <property type="entry name" value="AB_hydrolase_1"/>
</dbReference>
<sequence>MNHIAVTTDALSVPGARLHYELRGSGPLVALVGSPMDARAFAPLADLLAAAGYQVLTTDPRGIRRSELDDPGQDSTPELRADDLARLLEHVGGGPATVFGSSGGAVTALALVQARPDLVDTVIPHEPPLVELLPDRAELHAGTEKMISVYESGDTLGAWRMFMEQANIQLPEGALEMIFGGEKEPQDVADERRGMTHEMYPTTLFRPDLDALRAADCRIVLGIGADSGGELCERTTEALAKELGLQPVRFPGGHTGFADDAAGFCPRLVEVLAG</sequence>
<dbReference type="AlphaFoldDB" id="A0A6G4UD56"/>
<proteinExistence type="predicted"/>
<evidence type="ECO:0000313" key="3">
    <source>
        <dbReference type="Proteomes" id="UP000481583"/>
    </source>
</evidence>
<keyword evidence="2" id="KW-0378">Hydrolase</keyword>
<reference evidence="2 3" key="1">
    <citation type="submission" date="2020-02" db="EMBL/GenBank/DDBJ databases">
        <title>Whole-genome analyses of novel actinobacteria.</title>
        <authorList>
            <person name="Sahin N."/>
        </authorList>
    </citation>
    <scope>NUCLEOTIDE SEQUENCE [LARGE SCALE GENOMIC DNA]</scope>
    <source>
        <strain evidence="2 3">A7024</strain>
    </source>
</reference>
<feature type="domain" description="AB hydrolase-1" evidence="1">
    <location>
        <begin position="27"/>
        <end position="128"/>
    </location>
</feature>
<keyword evidence="3" id="KW-1185">Reference proteome</keyword>
<dbReference type="Proteomes" id="UP000481583">
    <property type="component" value="Unassembled WGS sequence"/>
</dbReference>
<evidence type="ECO:0000313" key="2">
    <source>
        <dbReference type="EMBL" id="NGN69606.1"/>
    </source>
</evidence>
<gene>
    <name evidence="2" type="ORF">G5C51_37690</name>
</gene>
<dbReference type="RefSeq" id="WP_165244686.1">
    <property type="nucleotide sequence ID" value="NZ_JAAKZV010000316.1"/>
</dbReference>
<evidence type="ECO:0000259" key="1">
    <source>
        <dbReference type="Pfam" id="PF00561"/>
    </source>
</evidence>
<dbReference type="Gene3D" id="3.40.50.1820">
    <property type="entry name" value="alpha/beta hydrolase"/>
    <property type="match status" value="1"/>
</dbReference>
<name>A0A6G4UD56_9ACTN</name>
<dbReference type="GO" id="GO:0016787">
    <property type="term" value="F:hydrolase activity"/>
    <property type="evidence" value="ECO:0007669"/>
    <property type="project" value="UniProtKB-KW"/>
</dbReference>
<dbReference type="Pfam" id="PF00561">
    <property type="entry name" value="Abhydrolase_1"/>
    <property type="match status" value="1"/>
</dbReference>
<organism evidence="2 3">
    <name type="scientific">Streptomyces coryli</name>
    <dbReference type="NCBI Taxonomy" id="1128680"/>
    <lineage>
        <taxon>Bacteria</taxon>
        <taxon>Bacillati</taxon>
        <taxon>Actinomycetota</taxon>
        <taxon>Actinomycetes</taxon>
        <taxon>Kitasatosporales</taxon>
        <taxon>Streptomycetaceae</taxon>
        <taxon>Streptomyces</taxon>
    </lineage>
</organism>
<dbReference type="SUPFAM" id="SSF53474">
    <property type="entry name" value="alpha/beta-Hydrolases"/>
    <property type="match status" value="1"/>
</dbReference>
<comment type="caution">
    <text evidence="2">The sequence shown here is derived from an EMBL/GenBank/DDBJ whole genome shotgun (WGS) entry which is preliminary data.</text>
</comment>
<accession>A0A6G4UD56</accession>
<protein>
    <submittedName>
        <fullName evidence="2">Alpha/beta hydrolase</fullName>
    </submittedName>
</protein>